<evidence type="ECO:0008006" key="3">
    <source>
        <dbReference type="Google" id="ProtNLM"/>
    </source>
</evidence>
<keyword evidence="2" id="KW-1185">Reference proteome</keyword>
<sequence>MAAGSGGGASGSVLFISPVWPERSSSAAGVRTSDLVASFQERGWEAAFASSSSPNSHTAELAAAGVATSQVLPNRAAELESVIAETQPTAVVFDRFYAEEAFSFRVRELAPSALRILDMQDFHALRAARQRAAEAGAPLSDVLSAWPDATSPECLRELAAIHRSDLTLVCSPVELSMLAGRFGVPTSKLVLAPFFAQPSPYDPMATTEGQAGAPAAGAAAGTAPPFEQRKHFLMIGNWRHPPNLDSARWACSEVWPALRQSLPPEHRDAELHLYGAYAAGAAQQLHKPKAGVYLKGFAPSLDIMLQYRVLLAPLRYGAGLKGKVVDSWWHGLPVVTTPIGAEGMTAPDALADDLAAVGQAAAPAAAAKQAPLDQATEGYIWQQGGQQPAAEQAQQAQREEWGGLCGGTTAAGIAGAAALLYSDASLWHACQQRGFKLLRLLYSREHNLGRVHAAVSAAQRQLGERRQHDYTGSMLWQQQLRATEYFSRWIELKETAAAAAAQQAQQP</sequence>
<dbReference type="EMBL" id="JADXDR010000064">
    <property type="protein sequence ID" value="KAI7841343.1"/>
    <property type="molecule type" value="Genomic_DNA"/>
</dbReference>
<dbReference type="Gene3D" id="3.40.50.2000">
    <property type="entry name" value="Glycogen Phosphorylase B"/>
    <property type="match status" value="1"/>
</dbReference>
<dbReference type="SUPFAM" id="SSF53756">
    <property type="entry name" value="UDP-Glycosyltransferase/glycogen phosphorylase"/>
    <property type="match status" value="1"/>
</dbReference>
<dbReference type="Pfam" id="PF13692">
    <property type="entry name" value="Glyco_trans_1_4"/>
    <property type="match status" value="1"/>
</dbReference>
<evidence type="ECO:0000313" key="1">
    <source>
        <dbReference type="EMBL" id="KAI7841343.1"/>
    </source>
</evidence>
<name>A0AAD5DRV1_9CHLO</name>
<gene>
    <name evidence="1" type="ORF">COHA_004961</name>
</gene>
<reference evidence="1" key="1">
    <citation type="submission" date="2020-11" db="EMBL/GenBank/DDBJ databases">
        <title>Chlorella ohadii genome sequencing and assembly.</title>
        <authorList>
            <person name="Murik O."/>
            <person name="Treves H."/>
            <person name="Kedem I."/>
            <person name="Shotland Y."/>
            <person name="Kaplan A."/>
        </authorList>
    </citation>
    <scope>NUCLEOTIDE SEQUENCE</scope>
    <source>
        <strain evidence="1">1</strain>
    </source>
</reference>
<accession>A0AAD5DRV1</accession>
<proteinExistence type="predicted"/>
<comment type="caution">
    <text evidence="1">The sequence shown here is derived from an EMBL/GenBank/DDBJ whole genome shotgun (WGS) entry which is preliminary data.</text>
</comment>
<evidence type="ECO:0000313" key="2">
    <source>
        <dbReference type="Proteomes" id="UP001205105"/>
    </source>
</evidence>
<dbReference type="AlphaFoldDB" id="A0AAD5DRV1"/>
<organism evidence="1 2">
    <name type="scientific">Chlorella ohadii</name>
    <dbReference type="NCBI Taxonomy" id="2649997"/>
    <lineage>
        <taxon>Eukaryota</taxon>
        <taxon>Viridiplantae</taxon>
        <taxon>Chlorophyta</taxon>
        <taxon>core chlorophytes</taxon>
        <taxon>Trebouxiophyceae</taxon>
        <taxon>Chlorellales</taxon>
        <taxon>Chlorellaceae</taxon>
        <taxon>Chlorella clade</taxon>
        <taxon>Chlorella</taxon>
    </lineage>
</organism>
<dbReference type="Proteomes" id="UP001205105">
    <property type="component" value="Unassembled WGS sequence"/>
</dbReference>
<protein>
    <recommendedName>
        <fullName evidence="3">Glycosyltransferase</fullName>
    </recommendedName>
</protein>